<keyword evidence="1" id="KW-1133">Transmembrane helix</keyword>
<keyword evidence="5" id="KW-1185">Reference proteome</keyword>
<dbReference type="EMBL" id="FTLG01000089">
    <property type="protein sequence ID" value="SIP73212.1"/>
    <property type="molecule type" value="Genomic_DNA"/>
</dbReference>
<evidence type="ECO:0000313" key="4">
    <source>
        <dbReference type="Proteomes" id="UP000196435"/>
    </source>
</evidence>
<name>A0A1N6MWM9_9GAMM</name>
<proteinExistence type="predicted"/>
<organism evidence="3 4">
    <name type="scientific">Xenorhabdus innexi</name>
    <dbReference type="NCBI Taxonomy" id="290109"/>
    <lineage>
        <taxon>Bacteria</taxon>
        <taxon>Pseudomonadati</taxon>
        <taxon>Pseudomonadota</taxon>
        <taxon>Gammaproteobacteria</taxon>
        <taxon>Enterobacterales</taxon>
        <taxon>Morganellaceae</taxon>
        <taxon>Xenorhabdus</taxon>
    </lineage>
</organism>
<dbReference type="Proteomes" id="UP000224871">
    <property type="component" value="Unassembled WGS sequence"/>
</dbReference>
<feature type="transmembrane region" description="Helical" evidence="1">
    <location>
        <begin position="6"/>
        <end position="24"/>
    </location>
</feature>
<reference evidence="4" key="1">
    <citation type="submission" date="2016-12" db="EMBL/GenBank/DDBJ databases">
        <authorList>
            <person name="Gaudriault S."/>
        </authorList>
    </citation>
    <scope>NUCLEOTIDE SEQUENCE [LARGE SCALE GENOMIC DNA]</scope>
    <source>
        <strain evidence="4">HGB1681 (deposited as PTA-6826 in the American Type Culture Collection)</strain>
    </source>
</reference>
<reference evidence="3" key="2">
    <citation type="submission" date="2016-12" db="EMBL/GenBank/DDBJ databases">
        <authorList>
            <person name="Song W.-J."/>
            <person name="Kurnit D.M."/>
        </authorList>
    </citation>
    <scope>NUCLEOTIDE SEQUENCE [LARGE SCALE GENOMIC DNA]</scope>
    <source>
        <strain evidence="3">HGB1681</strain>
    </source>
</reference>
<evidence type="ECO:0000313" key="2">
    <source>
        <dbReference type="EMBL" id="PHM35912.1"/>
    </source>
</evidence>
<dbReference type="Proteomes" id="UP000196435">
    <property type="component" value="Unassembled WGS sequence"/>
</dbReference>
<accession>A0A1N6MWM9</accession>
<dbReference type="EMBL" id="NIBU01000019">
    <property type="protein sequence ID" value="PHM35912.1"/>
    <property type="molecule type" value="Genomic_DNA"/>
</dbReference>
<protein>
    <submittedName>
        <fullName evidence="3">Uncharacterized protein</fullName>
    </submittedName>
</protein>
<evidence type="ECO:0000256" key="1">
    <source>
        <dbReference type="SAM" id="Phobius"/>
    </source>
</evidence>
<keyword evidence="1" id="KW-0472">Membrane</keyword>
<evidence type="ECO:0000313" key="5">
    <source>
        <dbReference type="Proteomes" id="UP000224871"/>
    </source>
</evidence>
<dbReference type="AlphaFoldDB" id="A0A1N6MWM9"/>
<evidence type="ECO:0000313" key="3">
    <source>
        <dbReference type="EMBL" id="SIP73212.1"/>
    </source>
</evidence>
<gene>
    <name evidence="2" type="ORF">Xinn_01982</name>
    <name evidence="3" type="ORF">XIS1_1790018</name>
</gene>
<keyword evidence="1" id="KW-0812">Transmembrane</keyword>
<reference evidence="2 5" key="3">
    <citation type="journal article" date="2017" name="Nat. Microbiol.">
        <title>Natural product diversity associated with the nematode symbionts Photorhabdus and Xenorhabdus.</title>
        <authorList>
            <person name="Tobias N.J."/>
            <person name="Wolff H."/>
            <person name="Djahanschiri B."/>
            <person name="Grundmann F."/>
            <person name="Kronenwerth M."/>
            <person name="Shi Y.M."/>
            <person name="Simonyi S."/>
            <person name="Grun P."/>
            <person name="Shapiro-Ilan D."/>
            <person name="Pidot S.J."/>
            <person name="Stinear T.P."/>
            <person name="Ebersberger I."/>
            <person name="Bode H.B."/>
        </authorList>
    </citation>
    <scope>NUCLEOTIDE SEQUENCE [LARGE SCALE GENOMIC DNA]</scope>
    <source>
        <strain evidence="2 5">DSM 16336</strain>
    </source>
</reference>
<sequence length="36" mass="4036">MIATGISFPVYALMLSIIILTNRVETTLNKNKDIQL</sequence>